<proteinExistence type="predicted"/>
<dbReference type="Proteomes" id="UP000320231">
    <property type="component" value="Chromosome"/>
</dbReference>
<reference evidence="1 2" key="1">
    <citation type="journal article" date="2019" name="Microbiol. Resour. Announc.">
        <title>Complete Genome Sequence of Halomonas sulfidaeris Strain Esulfide1 Isolated from a Metal Sulfide Rock at a Depth of 2,200 Meters, Obtained Using Nanopore Sequencing.</title>
        <authorList>
            <person name="Saito M."/>
            <person name="Nishigata A."/>
            <person name="Galipon J."/>
            <person name="Arakawa K."/>
        </authorList>
    </citation>
    <scope>NUCLEOTIDE SEQUENCE [LARGE SCALE GENOMIC DNA]</scope>
    <source>
        <strain evidence="1 2">ATCC BAA-803</strain>
    </source>
</reference>
<gene>
    <name evidence="1" type="ORF">HSBAA_48050</name>
</gene>
<protein>
    <submittedName>
        <fullName evidence="1">Uncharacterized protein</fullName>
    </submittedName>
</protein>
<name>A0A455UH10_9GAMM</name>
<accession>A0A455UH10</accession>
<organism evidence="1 2">
    <name type="scientific">Vreelandella sulfidaeris</name>
    <dbReference type="NCBI Taxonomy" id="115553"/>
    <lineage>
        <taxon>Bacteria</taxon>
        <taxon>Pseudomonadati</taxon>
        <taxon>Pseudomonadota</taxon>
        <taxon>Gammaproteobacteria</taxon>
        <taxon>Oceanospirillales</taxon>
        <taxon>Halomonadaceae</taxon>
        <taxon>Vreelandella</taxon>
    </lineage>
</organism>
<evidence type="ECO:0000313" key="1">
    <source>
        <dbReference type="EMBL" id="BBI63499.1"/>
    </source>
</evidence>
<evidence type="ECO:0000313" key="2">
    <source>
        <dbReference type="Proteomes" id="UP000320231"/>
    </source>
</evidence>
<dbReference type="EMBL" id="AP019514">
    <property type="protein sequence ID" value="BBI63499.1"/>
    <property type="molecule type" value="Genomic_DNA"/>
</dbReference>
<sequence length="47" mass="5237">MLFGIRKEEPVAALYSKIAPVLEAELAAMHPTRADSSNTLAMLFLYR</sequence>
<dbReference type="KEGG" id="hsr:HSBAA_48050"/>
<dbReference type="AlphaFoldDB" id="A0A455UH10"/>